<keyword evidence="7" id="KW-0998">Cell outer membrane</keyword>
<keyword evidence="6" id="KW-0472">Membrane</keyword>
<comment type="similarity">
    <text evidence="2">Belongs to the outer membrane factor (OMF) (TC 1.B.17) family.</text>
</comment>
<name>A0A931E4B8_9BACT</name>
<evidence type="ECO:0000256" key="8">
    <source>
        <dbReference type="SAM" id="Coils"/>
    </source>
</evidence>
<dbReference type="PANTHER" id="PTHR30026">
    <property type="entry name" value="OUTER MEMBRANE PROTEIN TOLC"/>
    <property type="match status" value="1"/>
</dbReference>
<keyword evidence="5" id="KW-0812">Transmembrane</keyword>
<dbReference type="SUPFAM" id="SSF56954">
    <property type="entry name" value="Outer membrane efflux proteins (OEP)"/>
    <property type="match status" value="1"/>
</dbReference>
<keyword evidence="4" id="KW-1134">Transmembrane beta strand</keyword>
<keyword evidence="3" id="KW-0813">Transport</keyword>
<dbReference type="Gene3D" id="1.20.1600.10">
    <property type="entry name" value="Outer membrane efflux proteins (OEP)"/>
    <property type="match status" value="1"/>
</dbReference>
<reference evidence="10" key="1">
    <citation type="submission" date="2020-11" db="EMBL/GenBank/DDBJ databases">
        <title>Bacterial whole genome sequence for Panacibacter sp. DH6.</title>
        <authorList>
            <person name="Le V."/>
            <person name="Ko S."/>
            <person name="Ahn C.-Y."/>
            <person name="Oh H.-M."/>
        </authorList>
    </citation>
    <scope>NUCLEOTIDE SEQUENCE</scope>
    <source>
        <strain evidence="10">DH6</strain>
    </source>
</reference>
<evidence type="ECO:0000313" key="10">
    <source>
        <dbReference type="EMBL" id="MBG9375035.1"/>
    </source>
</evidence>
<keyword evidence="9" id="KW-0732">Signal</keyword>
<dbReference type="AlphaFoldDB" id="A0A931E4B8"/>
<keyword evidence="11" id="KW-1185">Reference proteome</keyword>
<feature type="chain" id="PRO_5038033078" evidence="9">
    <location>
        <begin position="20"/>
        <end position="429"/>
    </location>
</feature>
<dbReference type="EMBL" id="JADWYR010000001">
    <property type="protein sequence ID" value="MBG9375035.1"/>
    <property type="molecule type" value="Genomic_DNA"/>
</dbReference>
<gene>
    <name evidence="10" type="ORF">I5907_02260</name>
</gene>
<evidence type="ECO:0000256" key="2">
    <source>
        <dbReference type="ARBA" id="ARBA00007613"/>
    </source>
</evidence>
<dbReference type="InterPro" id="IPR051906">
    <property type="entry name" value="TolC-like"/>
</dbReference>
<feature type="signal peptide" evidence="9">
    <location>
        <begin position="1"/>
        <end position="19"/>
    </location>
</feature>
<proteinExistence type="inferred from homology"/>
<organism evidence="10 11">
    <name type="scientific">Panacibacter microcysteis</name>
    <dbReference type="NCBI Taxonomy" id="2793269"/>
    <lineage>
        <taxon>Bacteria</taxon>
        <taxon>Pseudomonadati</taxon>
        <taxon>Bacteroidota</taxon>
        <taxon>Chitinophagia</taxon>
        <taxon>Chitinophagales</taxon>
        <taxon>Chitinophagaceae</taxon>
        <taxon>Panacibacter</taxon>
    </lineage>
</organism>
<dbReference type="GO" id="GO:0015562">
    <property type="term" value="F:efflux transmembrane transporter activity"/>
    <property type="evidence" value="ECO:0007669"/>
    <property type="project" value="InterPro"/>
</dbReference>
<dbReference type="GO" id="GO:0015288">
    <property type="term" value="F:porin activity"/>
    <property type="evidence" value="ECO:0007669"/>
    <property type="project" value="TreeGrafter"/>
</dbReference>
<evidence type="ECO:0000256" key="4">
    <source>
        <dbReference type="ARBA" id="ARBA00022452"/>
    </source>
</evidence>
<dbReference type="InterPro" id="IPR003423">
    <property type="entry name" value="OMP_efflux"/>
</dbReference>
<evidence type="ECO:0000256" key="1">
    <source>
        <dbReference type="ARBA" id="ARBA00004442"/>
    </source>
</evidence>
<dbReference type="PANTHER" id="PTHR30026:SF20">
    <property type="entry name" value="OUTER MEMBRANE PROTEIN TOLC"/>
    <property type="match status" value="1"/>
</dbReference>
<comment type="subcellular location">
    <subcellularLocation>
        <location evidence="1">Cell outer membrane</location>
    </subcellularLocation>
</comment>
<dbReference type="GO" id="GO:0009279">
    <property type="term" value="C:cell outer membrane"/>
    <property type="evidence" value="ECO:0007669"/>
    <property type="project" value="UniProtKB-SubCell"/>
</dbReference>
<evidence type="ECO:0000313" key="11">
    <source>
        <dbReference type="Proteomes" id="UP000628448"/>
    </source>
</evidence>
<feature type="coiled-coil region" evidence="8">
    <location>
        <begin position="189"/>
        <end position="216"/>
    </location>
</feature>
<protein>
    <submittedName>
        <fullName evidence="10">TolC family protein</fullName>
    </submittedName>
</protein>
<dbReference type="Pfam" id="PF02321">
    <property type="entry name" value="OEP"/>
    <property type="match status" value="2"/>
</dbReference>
<evidence type="ECO:0000256" key="7">
    <source>
        <dbReference type="ARBA" id="ARBA00023237"/>
    </source>
</evidence>
<accession>A0A931E4B8</accession>
<dbReference type="RefSeq" id="WP_196989115.1">
    <property type="nucleotide sequence ID" value="NZ_JADWYR010000001.1"/>
</dbReference>
<evidence type="ECO:0000256" key="5">
    <source>
        <dbReference type="ARBA" id="ARBA00022692"/>
    </source>
</evidence>
<evidence type="ECO:0000256" key="6">
    <source>
        <dbReference type="ARBA" id="ARBA00023136"/>
    </source>
</evidence>
<evidence type="ECO:0000256" key="9">
    <source>
        <dbReference type="SAM" id="SignalP"/>
    </source>
</evidence>
<dbReference type="GO" id="GO:1990281">
    <property type="term" value="C:efflux pump complex"/>
    <property type="evidence" value="ECO:0007669"/>
    <property type="project" value="TreeGrafter"/>
</dbReference>
<evidence type="ECO:0000256" key="3">
    <source>
        <dbReference type="ARBA" id="ARBA00022448"/>
    </source>
</evidence>
<dbReference type="Proteomes" id="UP000628448">
    <property type="component" value="Unassembled WGS sequence"/>
</dbReference>
<comment type="caution">
    <text evidence="10">The sequence shown here is derived from an EMBL/GenBank/DDBJ whole genome shotgun (WGS) entry which is preliminary data.</text>
</comment>
<keyword evidence="8" id="KW-0175">Coiled coil</keyword>
<sequence length="429" mass="47771">MKKILLISSLALAAFAANAQTTTNGELKTLIKQSFTYFPKIKEAENTVSTAQERLEIASTNNPVVEGVASYNFVQPKITLPFPIDGEVKDFQFAPVHNVNANVGANYMLFDFGRIKANVEKAKTDLKYAQHSVDYSKAQLANQVAIIYYNIIYFNKAIQIEDSVLAFLNENRRIIDSKLRNGDAIKIDLLNVQASIDAEENRKVDLQNNLQKQLNLLSYTTGSIVSAGTSFDFDVPLKDALSALTEAQANNLEYVLAKDKVQQAQSELAVIRSNDKPSVSLGANAGFKNGYVPNVNEVRFNYAAGATFRVPIYDGGKTRRQTKLAQTVVKQNELAVLTLDNNYKKDIEQALTDINSNMERIKNTTGQIEEAKAAEDLAASRYQNGVGTNLEITNASTNRQRAEFTRLQYEYQLCLAKVELARILGYNYW</sequence>